<keyword evidence="2" id="KW-1185">Reference proteome</keyword>
<evidence type="ECO:0000313" key="1">
    <source>
        <dbReference type="EMBL" id="KRN65158.1"/>
    </source>
</evidence>
<accession>A0A0R2IP28</accession>
<dbReference type="Pfam" id="PF10978">
    <property type="entry name" value="DUF2785"/>
    <property type="match status" value="1"/>
</dbReference>
<sequence>MNGRVKIELLIKERMTMKEVEEVRSSLQELRVKLQTGKIYQSLLAEIDGVIGSIKQTPLTEVQLPNDQDGILDLIHDLRDQLSEHKLDEISNDDLLKLFQHIGSTNLFIRDKGVYFLFSDILQQQITTKKQLKMIFDLLVKDESLFPHITEPENDAIFQRSFSLMFLSTLLYIDRAGSKFIDDESKNTLVDQLVTYIALETDTRGYAGQKGWAHAYTHIGNVLDELAVDSSLVRADKLLMLAVLLVRYKRLESPLIFGEPERLASYIADLTSQNKLYSDFLLLALKNWRHELVSIQAKEDEAMWTRLYNRQRLLQALVLNPEMPKAITTYLNEENDFRF</sequence>
<dbReference type="AlphaFoldDB" id="A0A0R2IP28"/>
<organism evidence="1 2">
    <name type="scientific">Pediococcus cellicola</name>
    <dbReference type="NCBI Taxonomy" id="319652"/>
    <lineage>
        <taxon>Bacteria</taxon>
        <taxon>Bacillati</taxon>
        <taxon>Bacillota</taxon>
        <taxon>Bacilli</taxon>
        <taxon>Lactobacillales</taxon>
        <taxon>Lactobacillaceae</taxon>
        <taxon>Pediococcus</taxon>
    </lineage>
</organism>
<protein>
    <recommendedName>
        <fullName evidence="3">DUF2785 domain-containing protein</fullName>
    </recommendedName>
</protein>
<dbReference type="STRING" id="319652.IV80_GL000515"/>
<evidence type="ECO:0008006" key="3">
    <source>
        <dbReference type="Google" id="ProtNLM"/>
    </source>
</evidence>
<dbReference type="Proteomes" id="UP000051568">
    <property type="component" value="Unassembled WGS sequence"/>
</dbReference>
<comment type="caution">
    <text evidence="1">The sequence shown here is derived from an EMBL/GenBank/DDBJ whole genome shotgun (WGS) entry which is preliminary data.</text>
</comment>
<proteinExistence type="predicted"/>
<dbReference type="InterPro" id="IPR021247">
    <property type="entry name" value="DUF2785"/>
</dbReference>
<dbReference type="EMBL" id="JQBR01000012">
    <property type="protein sequence ID" value="KRN65158.1"/>
    <property type="molecule type" value="Genomic_DNA"/>
</dbReference>
<reference evidence="1 2" key="1">
    <citation type="journal article" date="2015" name="Genome Announc.">
        <title>Expanding the biotechnology potential of lactobacilli through comparative genomics of 213 strains and associated genera.</title>
        <authorList>
            <person name="Sun Z."/>
            <person name="Harris H.M."/>
            <person name="McCann A."/>
            <person name="Guo C."/>
            <person name="Argimon S."/>
            <person name="Zhang W."/>
            <person name="Yang X."/>
            <person name="Jeffery I.B."/>
            <person name="Cooney J.C."/>
            <person name="Kagawa T.F."/>
            <person name="Liu W."/>
            <person name="Song Y."/>
            <person name="Salvetti E."/>
            <person name="Wrobel A."/>
            <person name="Rasinkangas P."/>
            <person name="Parkhill J."/>
            <person name="Rea M.C."/>
            <person name="O'Sullivan O."/>
            <person name="Ritari J."/>
            <person name="Douillard F.P."/>
            <person name="Paul Ross R."/>
            <person name="Yang R."/>
            <person name="Briner A.E."/>
            <person name="Felis G.E."/>
            <person name="de Vos W.M."/>
            <person name="Barrangou R."/>
            <person name="Klaenhammer T.R."/>
            <person name="Caufield P.W."/>
            <person name="Cui Y."/>
            <person name="Zhang H."/>
            <person name="O'Toole P.W."/>
        </authorList>
    </citation>
    <scope>NUCLEOTIDE SEQUENCE [LARGE SCALE GENOMIC DNA]</scope>
    <source>
        <strain evidence="1 2">DSM 17757</strain>
    </source>
</reference>
<name>A0A0R2IP28_9LACO</name>
<evidence type="ECO:0000313" key="2">
    <source>
        <dbReference type="Proteomes" id="UP000051568"/>
    </source>
</evidence>
<gene>
    <name evidence="1" type="ORF">IV80_GL000515</name>
</gene>
<dbReference type="PATRIC" id="fig|319652.3.peg.519"/>